<dbReference type="EMBL" id="LQYG01000040">
    <property type="protein sequence ID" value="KYC63321.1"/>
    <property type="molecule type" value="Genomic_DNA"/>
</dbReference>
<evidence type="ECO:0000256" key="1">
    <source>
        <dbReference type="SAM" id="MobiDB-lite"/>
    </source>
</evidence>
<dbReference type="Proteomes" id="UP000075288">
    <property type="component" value="Unassembled WGS sequence"/>
</dbReference>
<evidence type="ECO:0000313" key="3">
    <source>
        <dbReference type="Proteomes" id="UP000075288"/>
    </source>
</evidence>
<dbReference type="InterPro" id="IPR025889">
    <property type="entry name" value="GSP17M-like_dom"/>
</dbReference>
<dbReference type="Pfam" id="PF11181">
    <property type="entry name" value="YflT"/>
    <property type="match status" value="1"/>
</dbReference>
<protein>
    <submittedName>
        <fullName evidence="2">Uncharacterized protein</fullName>
    </submittedName>
</protein>
<dbReference type="AlphaFoldDB" id="A0A150K1T2"/>
<evidence type="ECO:0000313" key="2">
    <source>
        <dbReference type="EMBL" id="KYC63321.1"/>
    </source>
</evidence>
<reference evidence="2 3" key="1">
    <citation type="submission" date="2016-01" db="EMBL/GenBank/DDBJ databases">
        <title>Genome Sequences of Twelve Sporeforming Bacillus Species Isolated from Foods.</title>
        <authorList>
            <person name="Berendsen E.M."/>
            <person name="Wells-Bennik M.H."/>
            <person name="Krawcyk A.O."/>
            <person name="De Jong A."/>
            <person name="Holsappel S."/>
            <person name="Eijlander R.T."/>
            <person name="Kuipers O.P."/>
        </authorList>
    </citation>
    <scope>NUCLEOTIDE SEQUENCE [LARGE SCALE GENOMIC DNA]</scope>
    <source>
        <strain evidence="2 3">B4098</strain>
    </source>
</reference>
<name>A0A150K1T2_HEYCO</name>
<sequence length="163" mass="17657">MAKEVVGIYTTLQETIDAVDRLTAEGYSTSDISIISNGNDGTLLKNQTGANVDHTSSAQDEQNSSLWEKIKGFFKPGYYDETTRKLTNLDLPQDELDRYSAEIDAGHYLVLADNDASAHNEWAAPGTADPAAEVSGQTTGSGLKNEFGENYSTTQEKSKQAGR</sequence>
<comment type="caution">
    <text evidence="2">The sequence shown here is derived from an EMBL/GenBank/DDBJ whole genome shotgun (WGS) entry which is preliminary data.</text>
</comment>
<dbReference type="GeneID" id="29812383"/>
<feature type="region of interest" description="Disordered" evidence="1">
    <location>
        <begin position="121"/>
        <end position="163"/>
    </location>
</feature>
<organism evidence="2 3">
    <name type="scientific">Heyndrickxia coagulans</name>
    <name type="common">Weizmannia coagulans</name>
    <dbReference type="NCBI Taxonomy" id="1398"/>
    <lineage>
        <taxon>Bacteria</taxon>
        <taxon>Bacillati</taxon>
        <taxon>Bacillota</taxon>
        <taxon>Bacilli</taxon>
        <taxon>Bacillales</taxon>
        <taxon>Bacillaceae</taxon>
        <taxon>Heyndrickxia</taxon>
    </lineage>
</organism>
<dbReference type="PATRIC" id="fig|1398.26.peg.2667"/>
<dbReference type="OMA" id="AYRTNVN"/>
<accession>A0A150K1T2</accession>
<proteinExistence type="predicted"/>
<dbReference type="RefSeq" id="WP_013858505.1">
    <property type="nucleotide sequence ID" value="NZ_CABJCT010000008.1"/>
</dbReference>
<gene>
    <name evidence="2" type="ORF">B4098_0665</name>
</gene>